<keyword evidence="1" id="KW-1133">Transmembrane helix</keyword>
<feature type="transmembrane region" description="Helical" evidence="1">
    <location>
        <begin position="306"/>
        <end position="330"/>
    </location>
</feature>
<evidence type="ECO:0008006" key="4">
    <source>
        <dbReference type="Google" id="ProtNLM"/>
    </source>
</evidence>
<dbReference type="AlphaFoldDB" id="A0A4Z0LWX7"/>
<sequence length="399" mass="43715">MDEEIPRLRRELHVVPFDGGAQASRYLVQVDHLNYLVSPALKRVLDTLRAHQERGAGNDHASAELREAARLARQHLPQSLFDGAVTTPRRTPFVISARILSAQFLAHIVPRLGWLFSPLVVAGLLLLCLVLHVAVWGDVVLARLPPGSDALLAVLLLLVGMLLHELGHICACHRGGGAIGGIGVGLYLIFPVFYAEVTDAWRLPTRARARVDLGGLYFQALFLAVVDVVLLMRGGPVAAALSWLTTVTMLHTLNPFLKFDGYWLLSDLTGVVNLHARVGETLRRLLRVAMGRAPLASLGGEASRVLLPYALLSLVFVAGFSAFVLGRIALYRETLPPALAQWWQSIPVAPRPFDLALVLLDLAGLLALPALMLLALLFYLNRMAGYFRPRHPDPERRSS</sequence>
<dbReference type="OrthoDB" id="9759690at2"/>
<evidence type="ECO:0000256" key="1">
    <source>
        <dbReference type="SAM" id="Phobius"/>
    </source>
</evidence>
<feature type="transmembrane region" description="Helical" evidence="1">
    <location>
        <begin position="355"/>
        <end position="380"/>
    </location>
</feature>
<accession>A0A4Z0LWX7</accession>
<evidence type="ECO:0000313" key="3">
    <source>
        <dbReference type="Proteomes" id="UP000298050"/>
    </source>
</evidence>
<feature type="transmembrane region" description="Helical" evidence="1">
    <location>
        <begin position="112"/>
        <end position="135"/>
    </location>
</feature>
<dbReference type="EMBL" id="SRLE01000012">
    <property type="protein sequence ID" value="TGD71740.1"/>
    <property type="molecule type" value="Genomic_DNA"/>
</dbReference>
<keyword evidence="1" id="KW-0472">Membrane</keyword>
<dbReference type="RefSeq" id="WP_135445784.1">
    <property type="nucleotide sequence ID" value="NZ_SRLE01000012.1"/>
</dbReference>
<feature type="transmembrane region" description="Helical" evidence="1">
    <location>
        <begin position="175"/>
        <end position="194"/>
    </location>
</feature>
<keyword evidence="3" id="KW-1185">Reference proteome</keyword>
<reference evidence="2 3" key="1">
    <citation type="submission" date="2019-04" db="EMBL/GenBank/DDBJ databases">
        <title>Taxonomy of novel Haliea sp. from mangrove soil of West Coast of India.</title>
        <authorList>
            <person name="Verma A."/>
            <person name="Kumar P."/>
            <person name="Krishnamurthi S."/>
        </authorList>
    </citation>
    <scope>NUCLEOTIDE SEQUENCE [LARGE SCALE GENOMIC DNA]</scope>
    <source>
        <strain evidence="2 3">SAOS-164</strain>
    </source>
</reference>
<protein>
    <recommendedName>
        <fullName evidence="4">Peptide zinc metalloprotease protein</fullName>
    </recommendedName>
</protein>
<name>A0A4Z0LWX7_9GAMM</name>
<feature type="transmembrane region" description="Helical" evidence="1">
    <location>
        <begin position="147"/>
        <end position="163"/>
    </location>
</feature>
<gene>
    <name evidence="2" type="ORF">E4634_16630</name>
</gene>
<comment type="caution">
    <text evidence="2">The sequence shown here is derived from an EMBL/GenBank/DDBJ whole genome shotgun (WGS) entry which is preliminary data.</text>
</comment>
<dbReference type="Proteomes" id="UP000298050">
    <property type="component" value="Unassembled WGS sequence"/>
</dbReference>
<keyword evidence="1" id="KW-0812">Transmembrane</keyword>
<feature type="transmembrane region" description="Helical" evidence="1">
    <location>
        <begin position="214"/>
        <end position="232"/>
    </location>
</feature>
<proteinExistence type="predicted"/>
<evidence type="ECO:0000313" key="2">
    <source>
        <dbReference type="EMBL" id="TGD71740.1"/>
    </source>
</evidence>
<organism evidence="2 3">
    <name type="scientific">Mangrovimicrobium sediminis</name>
    <dbReference type="NCBI Taxonomy" id="2562682"/>
    <lineage>
        <taxon>Bacteria</taxon>
        <taxon>Pseudomonadati</taxon>
        <taxon>Pseudomonadota</taxon>
        <taxon>Gammaproteobacteria</taxon>
        <taxon>Cellvibrionales</taxon>
        <taxon>Halieaceae</taxon>
        <taxon>Mangrovimicrobium</taxon>
    </lineage>
</organism>